<name>A0A1H5XX05_9BACT</name>
<proteinExistence type="predicted"/>
<dbReference type="STRING" id="1120964.GCA_001313265_06579"/>
<dbReference type="OrthoDB" id="1273722at2"/>
<dbReference type="EMBL" id="FNVR01000015">
    <property type="protein sequence ID" value="SEG15806.1"/>
    <property type="molecule type" value="Genomic_DNA"/>
</dbReference>
<keyword evidence="4" id="KW-1185">Reference proteome</keyword>
<dbReference type="RefSeq" id="WP_103925351.1">
    <property type="nucleotide sequence ID" value="NZ_FNVR01000015.1"/>
</dbReference>
<organism evidence="3 4">
    <name type="scientific">Algoriphagus boritolerans DSM 17298 = JCM 18970</name>
    <dbReference type="NCBI Taxonomy" id="1120964"/>
    <lineage>
        <taxon>Bacteria</taxon>
        <taxon>Pseudomonadati</taxon>
        <taxon>Bacteroidota</taxon>
        <taxon>Cytophagia</taxon>
        <taxon>Cytophagales</taxon>
        <taxon>Cyclobacteriaceae</taxon>
        <taxon>Algoriphagus</taxon>
    </lineage>
</organism>
<feature type="domain" description="Lantibiotic dehydratase N-terminal" evidence="1">
    <location>
        <begin position="342"/>
        <end position="540"/>
    </location>
</feature>
<dbReference type="AlphaFoldDB" id="A0A1H5XX05"/>
<evidence type="ECO:0000313" key="4">
    <source>
        <dbReference type="Proteomes" id="UP000236736"/>
    </source>
</evidence>
<accession>A0A1H5XX05</accession>
<dbReference type="Pfam" id="PF04738">
    <property type="entry name" value="Lant_dehydr_N"/>
    <property type="match status" value="2"/>
</dbReference>
<dbReference type="InterPro" id="IPR006827">
    <property type="entry name" value="Lant_deHydtase_N"/>
</dbReference>
<gene>
    <name evidence="3" type="ORF">SAMN03080598_02708</name>
</gene>
<dbReference type="InterPro" id="IPR023809">
    <property type="entry name" value="Thiopep_bacteriocin_synth_dom"/>
</dbReference>
<feature type="domain" description="Thiopeptide-type bacteriocin biosynthesis" evidence="2">
    <location>
        <begin position="603"/>
        <end position="840"/>
    </location>
</feature>
<evidence type="ECO:0000259" key="2">
    <source>
        <dbReference type="Pfam" id="PF14028"/>
    </source>
</evidence>
<sequence length="862" mass="100699">MSFLFRLPLIDFDPQDEAQIQKNWEWILRAIQYSSPSLLQEIGQVPFNLLKPELKNKIIKYLIRGRYRSTPFGLWAGVGLGDWGNFNYLKTPISYSSLQTYNGSKPGKKSTLLLSYKLAPGLIEYSDQVQYWSYCKKEEGWRKSFLDKNPLIRTLLSYFKRSEILDRKGFESFFEVKNQQKISKIWKMILESGILIPSTFPNCTKQAKGIDIRIQSELLINKPVKKKLDTLISEIGNLFVPIESEFLVEFKKWFRFHYDDRFVPIPLISHNFDFVLGSNQSISENQEGSIGYWPLFHGVEEIDLSGYYEPAPISLRHVQIVFKLLDTADIFIENIVCNREFAYSGRFSLDPEIKQTIGNQLAQGNPAVEFADLILYESSNANSIGRHSNVYHYSINPFGTGVGSDQLGTDDLLLGLRDGKLILFSKRLGKCIVPAIQHPLNPNQITHSLTRLFWELGNQDQFRFLPYHLEPFKKSTYLPRLTWKGNILQGRRWVVNRKNYDSKADFFEFLANHKIPSPIVAGNLDRELVLDWTDSIQSDLIWKELGRAEELTLFECPWVNKSAFKSQSSESIFPQIIYGKACSKWGIMRPGFLNRISKPNLDWVYFRIFVSEFGLQPLLFKALPNLISRLKQEFQLNKWYYLIYQSPQLEIRLRIFPSEQREKSEITKVVQETLYHSGWMDRIVMDTYYPETEKYGDKSGEISASESIFHRESELILGLDNITKNNAIQFWCEQARIEWAVNRFSLLIEKAGKDPEFFTFFRNWVKQIPANDRKFLNKPFGREENRPHDDHLTELDFRLIQEKGIEELMRIIPNHIHLCCNRLFTVESDPMENKVIYGIYKKLGEATYRLTRIKNVSRNLSL</sequence>
<dbReference type="NCBIfam" id="TIGR03891">
    <property type="entry name" value="thiopep_ocin"/>
    <property type="match status" value="1"/>
</dbReference>
<dbReference type="Proteomes" id="UP000236736">
    <property type="component" value="Unassembled WGS sequence"/>
</dbReference>
<reference evidence="4" key="1">
    <citation type="submission" date="2016-10" db="EMBL/GenBank/DDBJ databases">
        <authorList>
            <person name="Varghese N."/>
            <person name="Submissions S."/>
        </authorList>
    </citation>
    <scope>NUCLEOTIDE SEQUENCE [LARGE SCALE GENOMIC DNA]</scope>
    <source>
        <strain evidence="4">DSM 17298</strain>
    </source>
</reference>
<feature type="domain" description="Lantibiotic dehydratase N-terminal" evidence="1">
    <location>
        <begin position="27"/>
        <end position="84"/>
    </location>
</feature>
<evidence type="ECO:0000313" key="3">
    <source>
        <dbReference type="EMBL" id="SEG15806.1"/>
    </source>
</evidence>
<protein>
    <submittedName>
        <fullName evidence="3">Thiopeptide-type bacteriocin biosynthesis domain-containing protein</fullName>
    </submittedName>
</protein>
<dbReference type="Pfam" id="PF14028">
    <property type="entry name" value="Lant_dehydr_C"/>
    <property type="match status" value="1"/>
</dbReference>
<evidence type="ECO:0000259" key="1">
    <source>
        <dbReference type="Pfam" id="PF04738"/>
    </source>
</evidence>